<organism evidence="2">
    <name type="scientific">Arundo donax</name>
    <name type="common">Giant reed</name>
    <name type="synonym">Donax arundinaceus</name>
    <dbReference type="NCBI Taxonomy" id="35708"/>
    <lineage>
        <taxon>Eukaryota</taxon>
        <taxon>Viridiplantae</taxon>
        <taxon>Streptophyta</taxon>
        <taxon>Embryophyta</taxon>
        <taxon>Tracheophyta</taxon>
        <taxon>Spermatophyta</taxon>
        <taxon>Magnoliopsida</taxon>
        <taxon>Liliopsida</taxon>
        <taxon>Poales</taxon>
        <taxon>Poaceae</taxon>
        <taxon>PACMAD clade</taxon>
        <taxon>Arundinoideae</taxon>
        <taxon>Arundineae</taxon>
        <taxon>Arundo</taxon>
    </lineage>
</organism>
<reference evidence="2" key="1">
    <citation type="submission" date="2014-09" db="EMBL/GenBank/DDBJ databases">
        <authorList>
            <person name="Magalhaes I.L.F."/>
            <person name="Oliveira U."/>
            <person name="Santos F.R."/>
            <person name="Vidigal T.H.D.A."/>
            <person name="Brescovit A.D."/>
            <person name="Santos A.J."/>
        </authorList>
    </citation>
    <scope>NUCLEOTIDE SEQUENCE</scope>
    <source>
        <tissue evidence="2">Shoot tissue taken approximately 20 cm above the soil surface</tissue>
    </source>
</reference>
<evidence type="ECO:0000256" key="1">
    <source>
        <dbReference type="SAM" id="Phobius"/>
    </source>
</evidence>
<keyword evidence="1" id="KW-0472">Membrane</keyword>
<accession>A0A0A9EU88</accession>
<name>A0A0A9EU88_ARUDO</name>
<sequence length="73" mass="7830">MDSGLSVIVSLDGPETTTIVASDLLEASLTDLRDEGTNSSAFGFNTVLLFIILNFLSSMDILLMSRCISSQEL</sequence>
<feature type="transmembrane region" description="Helical" evidence="1">
    <location>
        <begin position="42"/>
        <end position="63"/>
    </location>
</feature>
<proteinExistence type="predicted"/>
<dbReference type="EMBL" id="GBRH01194274">
    <property type="protein sequence ID" value="JAE03622.1"/>
    <property type="molecule type" value="Transcribed_RNA"/>
</dbReference>
<keyword evidence="1" id="KW-0812">Transmembrane</keyword>
<reference evidence="2" key="2">
    <citation type="journal article" date="2015" name="Data Brief">
        <title>Shoot transcriptome of the giant reed, Arundo donax.</title>
        <authorList>
            <person name="Barrero R.A."/>
            <person name="Guerrero F.D."/>
            <person name="Moolhuijzen P."/>
            <person name="Goolsby J.A."/>
            <person name="Tidwell J."/>
            <person name="Bellgard S.E."/>
            <person name="Bellgard M.I."/>
        </authorList>
    </citation>
    <scope>NUCLEOTIDE SEQUENCE</scope>
    <source>
        <tissue evidence="2">Shoot tissue taken approximately 20 cm above the soil surface</tissue>
    </source>
</reference>
<keyword evidence="1" id="KW-1133">Transmembrane helix</keyword>
<protein>
    <submittedName>
        <fullName evidence="2">Uncharacterized protein</fullName>
    </submittedName>
</protein>
<evidence type="ECO:0000313" key="2">
    <source>
        <dbReference type="EMBL" id="JAE03622.1"/>
    </source>
</evidence>
<dbReference type="AlphaFoldDB" id="A0A0A9EU88"/>